<evidence type="ECO:0000259" key="1">
    <source>
        <dbReference type="Pfam" id="PF00078"/>
    </source>
</evidence>
<proteinExistence type="predicted"/>
<evidence type="ECO:0000313" key="2">
    <source>
        <dbReference type="EMBL" id="JAI56906.1"/>
    </source>
</evidence>
<feature type="domain" description="Reverse transcriptase" evidence="1">
    <location>
        <begin position="24"/>
        <end position="131"/>
    </location>
</feature>
<dbReference type="InterPro" id="IPR000477">
    <property type="entry name" value="RT_dom"/>
</dbReference>
<accession>A0A0P4VU25</accession>
<sequence>MGKTSLIPLAQRSFNHVTGCQSVSCRMNIKFICINEKPTTTILNKMEILNNRKFGFRPGLSTFDALNTFTSDLYTALNNNKSVVSIFIDFRKAFDTVQHKILLNKMYHYGIRGCFHDRFKSNLNNRQQHTAINSTLSQ</sequence>
<organism evidence="2">
    <name type="scientific">Scylla olivacea</name>
    <name type="common">Orange mud crab</name>
    <name type="synonym">Cancer olivacea</name>
    <dbReference type="NCBI Taxonomy" id="85551"/>
    <lineage>
        <taxon>Eukaryota</taxon>
        <taxon>Metazoa</taxon>
        <taxon>Ecdysozoa</taxon>
        <taxon>Arthropoda</taxon>
        <taxon>Crustacea</taxon>
        <taxon>Multicrustacea</taxon>
        <taxon>Malacostraca</taxon>
        <taxon>Eumalacostraca</taxon>
        <taxon>Eucarida</taxon>
        <taxon>Decapoda</taxon>
        <taxon>Pleocyemata</taxon>
        <taxon>Brachyura</taxon>
        <taxon>Eubrachyura</taxon>
        <taxon>Portunoidea</taxon>
        <taxon>Portunidae</taxon>
        <taxon>Portuninae</taxon>
        <taxon>Scylla</taxon>
    </lineage>
</organism>
<name>A0A0P4VU25_SCYOL</name>
<dbReference type="EMBL" id="GDRN01110481">
    <property type="protein sequence ID" value="JAI56906.1"/>
    <property type="molecule type" value="Transcribed_RNA"/>
</dbReference>
<dbReference type="GO" id="GO:0071897">
    <property type="term" value="P:DNA biosynthetic process"/>
    <property type="evidence" value="ECO:0007669"/>
    <property type="project" value="UniProtKB-ARBA"/>
</dbReference>
<dbReference type="PANTHER" id="PTHR33332">
    <property type="entry name" value="REVERSE TRANSCRIPTASE DOMAIN-CONTAINING PROTEIN"/>
    <property type="match status" value="1"/>
</dbReference>
<protein>
    <recommendedName>
        <fullName evidence="1">Reverse transcriptase domain-containing protein</fullName>
    </recommendedName>
</protein>
<dbReference type="SUPFAM" id="SSF56672">
    <property type="entry name" value="DNA/RNA polymerases"/>
    <property type="match status" value="1"/>
</dbReference>
<dbReference type="AlphaFoldDB" id="A0A0P4VU25"/>
<reference evidence="2" key="1">
    <citation type="submission" date="2015-09" db="EMBL/GenBank/DDBJ databases">
        <title>Scylla olivacea transcriptome.</title>
        <authorList>
            <person name="Ikhwanuddin M."/>
        </authorList>
    </citation>
    <scope>NUCLEOTIDE SEQUENCE</scope>
</reference>
<dbReference type="InterPro" id="IPR043502">
    <property type="entry name" value="DNA/RNA_pol_sf"/>
</dbReference>
<dbReference type="Pfam" id="PF00078">
    <property type="entry name" value="RVT_1"/>
    <property type="match status" value="1"/>
</dbReference>